<dbReference type="SUPFAM" id="SSF53790">
    <property type="entry name" value="Tetrapyrrole methylase"/>
    <property type="match status" value="1"/>
</dbReference>
<dbReference type="GO" id="GO:0043115">
    <property type="term" value="F:precorrin-2 dehydrogenase activity"/>
    <property type="evidence" value="ECO:0007669"/>
    <property type="project" value="UniProtKB-UniRule"/>
</dbReference>
<dbReference type="Pfam" id="PF00590">
    <property type="entry name" value="TP_methylase"/>
    <property type="match status" value="1"/>
</dbReference>
<dbReference type="SUPFAM" id="SSF75615">
    <property type="entry name" value="Siroheme synthase middle domains-like"/>
    <property type="match status" value="1"/>
</dbReference>
<dbReference type="InterPro" id="IPR006367">
    <property type="entry name" value="Sirohaem_synthase_N"/>
</dbReference>
<keyword evidence="10 16" id="KW-0456">Lyase</keyword>
<dbReference type="Pfam" id="PF14824">
    <property type="entry name" value="Sirohm_synth_M"/>
    <property type="match status" value="1"/>
</dbReference>
<dbReference type="NCBIfam" id="TIGR01470">
    <property type="entry name" value="cysG_Nterm"/>
    <property type="match status" value="1"/>
</dbReference>
<comment type="catalytic activity">
    <reaction evidence="16">
        <text>siroheme + 2 H(+) = sirohydrochlorin + Fe(2+)</text>
        <dbReference type="Rhea" id="RHEA:24360"/>
        <dbReference type="ChEBI" id="CHEBI:15378"/>
        <dbReference type="ChEBI" id="CHEBI:29033"/>
        <dbReference type="ChEBI" id="CHEBI:58351"/>
        <dbReference type="ChEBI" id="CHEBI:60052"/>
        <dbReference type="EC" id="4.99.1.4"/>
    </reaction>
</comment>
<evidence type="ECO:0000259" key="19">
    <source>
        <dbReference type="Pfam" id="PF00590"/>
    </source>
</evidence>
<organism evidence="22 23">
    <name type="scientific">Candidatus Ishikawaella capsulata Mpkobe</name>
    <dbReference type="NCBI Taxonomy" id="476281"/>
    <lineage>
        <taxon>Bacteria</taxon>
        <taxon>Pseudomonadati</taxon>
        <taxon>Pseudomonadota</taxon>
        <taxon>Gammaproteobacteria</taxon>
        <taxon>Enterobacterales</taxon>
        <taxon>Enterobacteriaceae</taxon>
        <taxon>Candidatus Ishikawella</taxon>
    </lineage>
</organism>
<feature type="active site" description="Proton donor" evidence="16 17">
    <location>
        <position position="268"/>
    </location>
</feature>
<evidence type="ECO:0000256" key="10">
    <source>
        <dbReference type="ARBA" id="ARBA00023239"/>
    </source>
</evidence>
<comment type="pathway">
    <text evidence="13 16">Porphyrin-containing compound metabolism; siroheme biosynthesis; precorrin-2 from uroporphyrinogen III: step 1/1.</text>
</comment>
<dbReference type="HOGENOM" id="CLU_011276_2_0_6"/>
<dbReference type="PIRSF" id="PIRSF036426">
    <property type="entry name" value="Sirohaem_synth"/>
    <property type="match status" value="1"/>
</dbReference>
<comment type="pathway">
    <text evidence="16">Cofactor biosynthesis; adenosylcobalamin biosynthesis; sirohydrochlorin from precorrin-2: step 1/1.</text>
</comment>
<dbReference type="CDD" id="cd11642">
    <property type="entry name" value="SUMT"/>
    <property type="match status" value="1"/>
</dbReference>
<dbReference type="GO" id="GO:0051287">
    <property type="term" value="F:NAD binding"/>
    <property type="evidence" value="ECO:0007669"/>
    <property type="project" value="InterPro"/>
</dbReference>
<evidence type="ECO:0000256" key="3">
    <source>
        <dbReference type="ARBA" id="ARBA00022553"/>
    </source>
</evidence>
<name>C5WCD2_9ENTR</name>
<dbReference type="InterPro" id="IPR003043">
    <property type="entry name" value="Uropor_MeTrfase_CS"/>
</dbReference>
<dbReference type="EC" id="1.3.1.76" evidence="16"/>
<comment type="similarity">
    <text evidence="2 18">Belongs to the precorrin methyltransferase family.</text>
</comment>
<reference evidence="22 23" key="1">
    <citation type="journal article" date="2011" name="Genome Biol. Evol.">
        <title>Reductive evolution of bacterial genome in insect gut environment.</title>
        <authorList>
            <person name="Nikoh N."/>
            <person name="Hosokawa T."/>
            <person name="Ohshima K."/>
            <person name="Hattori M."/>
            <person name="Fukatsu T."/>
        </authorList>
    </citation>
    <scope>NUCLEOTIDE SEQUENCE [LARGE SCALE GENOMIC DNA]</scope>
    <source>
        <strain evidence="22 23">Mpkobe</strain>
    </source>
</reference>
<evidence type="ECO:0000256" key="11">
    <source>
        <dbReference type="ARBA" id="ARBA00023244"/>
    </source>
</evidence>
<dbReference type="InterPro" id="IPR028281">
    <property type="entry name" value="Sirohaem_synthase_central"/>
</dbReference>
<keyword evidence="6 16" id="KW-0808">Transferase</keyword>
<dbReference type="InterPro" id="IPR000878">
    <property type="entry name" value="4pyrrol_Mease"/>
</dbReference>
<dbReference type="UniPathway" id="UPA00262">
    <property type="reaction ID" value="UER00211"/>
</dbReference>
<feature type="binding site" evidence="16">
    <location>
        <begin position="329"/>
        <end position="330"/>
    </location>
    <ligand>
        <name>S-adenosyl-L-methionine</name>
        <dbReference type="ChEBI" id="CHEBI:59789"/>
    </ligand>
</feature>
<evidence type="ECO:0000256" key="8">
    <source>
        <dbReference type="ARBA" id="ARBA00023002"/>
    </source>
</evidence>
<comment type="pathway">
    <text evidence="15 16">Cofactor biosynthesis; adenosylcobalamin biosynthesis; precorrin-2 from uroporphyrinogen III: step 1/1.</text>
</comment>
<evidence type="ECO:0000256" key="7">
    <source>
        <dbReference type="ARBA" id="ARBA00022691"/>
    </source>
</evidence>
<dbReference type="Pfam" id="PF10414">
    <property type="entry name" value="CysG_dimeriser"/>
    <property type="match status" value="1"/>
</dbReference>
<accession>C5WCD2</accession>
<comment type="catalytic activity">
    <reaction evidence="16">
        <text>uroporphyrinogen III + 2 S-adenosyl-L-methionine = precorrin-2 + 2 S-adenosyl-L-homocysteine + H(+)</text>
        <dbReference type="Rhea" id="RHEA:32459"/>
        <dbReference type="ChEBI" id="CHEBI:15378"/>
        <dbReference type="ChEBI" id="CHEBI:57308"/>
        <dbReference type="ChEBI" id="CHEBI:57856"/>
        <dbReference type="ChEBI" id="CHEBI:58827"/>
        <dbReference type="ChEBI" id="CHEBI:59789"/>
        <dbReference type="EC" id="2.1.1.107"/>
    </reaction>
</comment>
<keyword evidence="5 16" id="KW-0489">Methyltransferase</keyword>
<evidence type="ECO:0000256" key="6">
    <source>
        <dbReference type="ARBA" id="ARBA00022679"/>
    </source>
</evidence>
<dbReference type="FunFam" id="3.40.1010.10:FF:000001">
    <property type="entry name" value="Siroheme synthase"/>
    <property type="match status" value="1"/>
</dbReference>
<dbReference type="FunFam" id="3.30.950.10:FF:000001">
    <property type="entry name" value="Siroheme synthase"/>
    <property type="match status" value="1"/>
</dbReference>
<feature type="binding site" evidence="16">
    <location>
        <begin position="43"/>
        <end position="44"/>
    </location>
    <ligand>
        <name>NAD(+)</name>
        <dbReference type="ChEBI" id="CHEBI:57540"/>
    </ligand>
</feature>
<comment type="similarity">
    <text evidence="16">In the N-terminal section; belongs to the precorrin-2 dehydrogenase / sirohydrochlorin ferrochelatase family.</text>
</comment>
<dbReference type="EC" id="4.99.1.4" evidence="16"/>
<dbReference type="OrthoDB" id="9815856at2"/>
<keyword evidence="4 16" id="KW-0169">Cobalamin biosynthesis</keyword>
<feature type="binding site" evidence="16">
    <location>
        <position position="304"/>
    </location>
    <ligand>
        <name>S-adenosyl-L-methionine</name>
        <dbReference type="ChEBI" id="CHEBI:59789"/>
    </ligand>
</feature>
<dbReference type="UniPathway" id="UPA00148">
    <property type="reaction ID" value="UER00211"/>
</dbReference>
<evidence type="ECO:0000259" key="20">
    <source>
        <dbReference type="Pfam" id="PF10414"/>
    </source>
</evidence>
<evidence type="ECO:0000256" key="14">
    <source>
        <dbReference type="ARBA" id="ARBA00047561"/>
    </source>
</evidence>
<feature type="region of interest" description="Uroporphyrinogen-III C-methyltransferase" evidence="16">
    <location>
        <begin position="214"/>
        <end position="457"/>
    </location>
</feature>
<evidence type="ECO:0000256" key="9">
    <source>
        <dbReference type="ARBA" id="ARBA00023027"/>
    </source>
</evidence>
<dbReference type="Gene3D" id="3.40.1010.10">
    <property type="entry name" value="Cobalt-precorrin-4 Transmethylase, Domain 1"/>
    <property type="match status" value="1"/>
</dbReference>
<feature type="binding site" evidence="16">
    <location>
        <begin position="299"/>
        <end position="301"/>
    </location>
    <ligand>
        <name>S-adenosyl-L-methionine</name>
        <dbReference type="ChEBI" id="CHEBI:59789"/>
    </ligand>
</feature>
<dbReference type="SUPFAM" id="SSF51735">
    <property type="entry name" value="NAD(P)-binding Rossmann-fold domains"/>
    <property type="match status" value="1"/>
</dbReference>
<dbReference type="PROSITE" id="PS00839">
    <property type="entry name" value="SUMT_1"/>
    <property type="match status" value="1"/>
</dbReference>
<evidence type="ECO:0000256" key="1">
    <source>
        <dbReference type="ARBA" id="ARBA00005010"/>
    </source>
</evidence>
<dbReference type="Proteomes" id="UP000061704">
    <property type="component" value="Chromosome"/>
</dbReference>
<comment type="similarity">
    <text evidence="16">In the C-terminal section; belongs to the precorrin methyltransferase family.</text>
</comment>
<keyword evidence="11 16" id="KW-0627">Porphyrin biosynthesis</keyword>
<evidence type="ECO:0000256" key="17">
    <source>
        <dbReference type="PIRSR" id="PIRSR036426-1"/>
    </source>
</evidence>
<feature type="binding site" evidence="16">
    <location>
        <begin position="22"/>
        <end position="23"/>
    </location>
    <ligand>
        <name>NAD(+)</name>
        <dbReference type="ChEBI" id="CHEBI:57540"/>
    </ligand>
</feature>
<dbReference type="Gene3D" id="3.30.950.10">
    <property type="entry name" value="Methyltransferase, Cobalt-precorrin-4 Transmethylase, Domain 2"/>
    <property type="match status" value="1"/>
</dbReference>
<evidence type="ECO:0000313" key="22">
    <source>
        <dbReference type="EMBL" id="BAH82988.1"/>
    </source>
</evidence>
<dbReference type="InterPro" id="IPR035996">
    <property type="entry name" value="4pyrrol_Methylase_sf"/>
</dbReference>
<keyword evidence="7 16" id="KW-0949">S-adenosyl-L-methionine</keyword>
<feature type="binding site" evidence="16">
    <location>
        <position position="381"/>
    </location>
    <ligand>
        <name>S-adenosyl-L-methionine</name>
        <dbReference type="ChEBI" id="CHEBI:59789"/>
    </ligand>
</feature>
<dbReference type="InterPro" id="IPR037115">
    <property type="entry name" value="Sirohaem_synt_dimer_dom_sf"/>
</dbReference>
<dbReference type="NCBIfam" id="TIGR01469">
    <property type="entry name" value="cobA_cysG_Cterm"/>
    <property type="match status" value="1"/>
</dbReference>
<keyword evidence="9 16" id="KW-0520">NAD</keyword>
<proteinExistence type="inferred from homology"/>
<dbReference type="InterPro" id="IPR036291">
    <property type="entry name" value="NAD(P)-bd_dom_sf"/>
</dbReference>
<keyword evidence="8 16" id="KW-0560">Oxidoreductase</keyword>
<comment type="function">
    <text evidence="16">Multifunctional enzyme that catalyzes the SAM-dependent methylations of uroporphyrinogen III at position C-2 and C-7 to form precorrin-2 via precorrin-1. Then it catalyzes the NAD-dependent ring dehydrogenation of precorrin-2 to yield sirohydrochlorin. Finally, it catalyzes the ferrochelation of sirohydrochlorin to yield siroheme.</text>
</comment>
<dbReference type="RefSeq" id="WP_052456800.1">
    <property type="nucleotide sequence ID" value="NZ_AP010872.1"/>
</dbReference>
<dbReference type="GO" id="GO:0051266">
    <property type="term" value="F:sirohydrochlorin ferrochelatase activity"/>
    <property type="evidence" value="ECO:0007669"/>
    <property type="project" value="UniProtKB-EC"/>
</dbReference>
<dbReference type="PANTHER" id="PTHR45790:SF1">
    <property type="entry name" value="SIROHEME SYNTHASE"/>
    <property type="match status" value="1"/>
</dbReference>
<evidence type="ECO:0000256" key="16">
    <source>
        <dbReference type="HAMAP-Rule" id="MF_01646"/>
    </source>
</evidence>
<dbReference type="Gene3D" id="3.30.160.110">
    <property type="entry name" value="Siroheme synthase, domain 2"/>
    <property type="match status" value="1"/>
</dbReference>
<dbReference type="GO" id="GO:0019354">
    <property type="term" value="P:siroheme biosynthetic process"/>
    <property type="evidence" value="ECO:0007669"/>
    <property type="project" value="UniProtKB-UniRule"/>
</dbReference>
<evidence type="ECO:0000256" key="4">
    <source>
        <dbReference type="ARBA" id="ARBA00022573"/>
    </source>
</evidence>
<dbReference type="PANTHER" id="PTHR45790">
    <property type="entry name" value="SIROHEME SYNTHASE-RELATED"/>
    <property type="match status" value="1"/>
</dbReference>
<dbReference type="EC" id="2.1.1.107" evidence="16"/>
<dbReference type="KEGG" id="icp:ICMP_126"/>
<dbReference type="InterPro" id="IPR006366">
    <property type="entry name" value="CobA/CysG_C"/>
</dbReference>
<dbReference type="Gene3D" id="3.40.50.720">
    <property type="entry name" value="NAD(P)-binding Rossmann-like Domain"/>
    <property type="match status" value="1"/>
</dbReference>
<evidence type="ECO:0000259" key="21">
    <source>
        <dbReference type="Pfam" id="PF14824"/>
    </source>
</evidence>
<evidence type="ECO:0000256" key="13">
    <source>
        <dbReference type="ARBA" id="ARBA00025705"/>
    </source>
</evidence>
<keyword evidence="3 16" id="KW-0597">Phosphoprotein</keyword>
<feature type="domain" description="Tetrapyrrole methylase" evidence="19">
    <location>
        <begin position="216"/>
        <end position="423"/>
    </location>
</feature>
<comment type="catalytic activity">
    <reaction evidence="14 16">
        <text>precorrin-2 + NAD(+) = sirohydrochlorin + NADH + 2 H(+)</text>
        <dbReference type="Rhea" id="RHEA:15613"/>
        <dbReference type="ChEBI" id="CHEBI:15378"/>
        <dbReference type="ChEBI" id="CHEBI:57540"/>
        <dbReference type="ChEBI" id="CHEBI:57945"/>
        <dbReference type="ChEBI" id="CHEBI:58351"/>
        <dbReference type="ChEBI" id="CHEBI:58827"/>
        <dbReference type="EC" id="1.3.1.76"/>
    </reaction>
</comment>
<dbReference type="EMBL" id="AP010872">
    <property type="protein sequence ID" value="BAH82988.1"/>
    <property type="molecule type" value="Genomic_DNA"/>
</dbReference>
<dbReference type="Gene3D" id="1.10.8.210">
    <property type="entry name" value="Sirohaem synthase, dimerisation domain"/>
    <property type="match status" value="1"/>
</dbReference>
<dbReference type="InterPro" id="IPR014776">
    <property type="entry name" value="4pyrrole_Mease_sub2"/>
</dbReference>
<protein>
    <recommendedName>
        <fullName evidence="16">Siroheme synthase</fullName>
    </recommendedName>
    <domain>
        <recommendedName>
            <fullName evidence="16">Uroporphyrinogen-III C-methyltransferase</fullName>
            <shortName evidence="16">Urogen III methylase</shortName>
            <ecNumber evidence="16">2.1.1.107</ecNumber>
        </recommendedName>
        <alternativeName>
            <fullName evidence="16">SUMT</fullName>
        </alternativeName>
        <alternativeName>
            <fullName evidence="16">Uroporphyrinogen III methylase</fullName>
            <shortName evidence="16">UROM</shortName>
        </alternativeName>
    </domain>
    <domain>
        <recommendedName>
            <fullName evidence="16">Precorrin-2 dehydrogenase</fullName>
            <ecNumber evidence="16">1.3.1.76</ecNumber>
        </recommendedName>
    </domain>
    <domain>
        <recommendedName>
            <fullName evidence="16">Sirohydrochlorin ferrochelatase</fullName>
            <ecNumber evidence="16">4.99.1.4</ecNumber>
        </recommendedName>
    </domain>
</protein>
<dbReference type="InterPro" id="IPR014777">
    <property type="entry name" value="4pyrrole_Mease_sub1"/>
</dbReference>
<keyword evidence="23" id="KW-1185">Reference proteome</keyword>
<comment type="pathway">
    <text evidence="16">Porphyrin-containing compound metabolism; siroheme biosynthesis; siroheme from sirohydrochlorin: step 1/1.</text>
</comment>
<dbReference type="InterPro" id="IPR012409">
    <property type="entry name" value="Sirohaem_synth"/>
</dbReference>
<dbReference type="InterPro" id="IPR019478">
    <property type="entry name" value="Sirohaem_synthase_dimer_dom"/>
</dbReference>
<feature type="region of interest" description="Precorrin-2 dehydrogenase / sirohydrochlorin ferrochelatase" evidence="16">
    <location>
        <begin position="1"/>
        <end position="202"/>
    </location>
</feature>
<evidence type="ECO:0000256" key="12">
    <source>
        <dbReference type="ARBA" id="ARBA00023268"/>
    </source>
</evidence>
<evidence type="ECO:0000256" key="2">
    <source>
        <dbReference type="ARBA" id="ARBA00005879"/>
    </source>
</evidence>
<dbReference type="PROSITE" id="PS00840">
    <property type="entry name" value="SUMT_2"/>
    <property type="match status" value="1"/>
</dbReference>
<keyword evidence="12 16" id="KW-0511">Multifunctional enzyme</keyword>
<evidence type="ECO:0000256" key="18">
    <source>
        <dbReference type="RuleBase" id="RU003960"/>
    </source>
</evidence>
<feature type="modified residue" description="Phosphoserine" evidence="16">
    <location>
        <position position="128"/>
    </location>
</feature>
<sequence>MHYLPIFTDLNGRSVLVVGGGNIAARKIRLLNSSGANVKIVAHKLCKELQILQKKDKIKWIANDFHVSQLKKVFLVVAATNDNKLNKQVFTAATYYHKLVNVVDNPVFCSFIFPSIINRSPIIIGISSSGTAPVLSRLLREKIEALLPTNIGKIAKLAGQWRDKVKQKLKFSERRYFWERLFTGLFPSYVTMGNIRKAQEVLVHELNNHHSNKGEIILVGAGPGDSGLLTLRALQVMQLADVVLYDYLVSKEVLEMVRRDAEFICVGKRAGYHSISQEKTNDLLIKLAKQGKRVVRLKGGDPFIFGRGAEELQAAYQAGIPFQVVPGITAAIGASIYAGIPLTHRDYAQKVIFITAQGKTNKNNIDWLSLACERQTLAIYMSAMKAAEISAELIKHGRSPQTPVAVISSGTNKNQQVLIGQLKYLEKLSTNTLSPTLLVIGEVVDLHKQLTWFHNAN</sequence>
<dbReference type="NCBIfam" id="NF007922">
    <property type="entry name" value="PRK10637.1"/>
    <property type="match status" value="1"/>
</dbReference>
<dbReference type="GO" id="GO:0004851">
    <property type="term" value="F:uroporphyrin-III C-methyltransferase activity"/>
    <property type="evidence" value="ECO:0007669"/>
    <property type="project" value="UniProtKB-UniRule"/>
</dbReference>
<dbReference type="InterPro" id="IPR050161">
    <property type="entry name" value="Siro_Cobalamin_biosynth"/>
</dbReference>
<gene>
    <name evidence="16 22" type="primary">cysG</name>
    <name evidence="22" type="ORF">ICMP_126</name>
</gene>
<dbReference type="GO" id="GO:0032259">
    <property type="term" value="P:methylation"/>
    <property type="evidence" value="ECO:0007669"/>
    <property type="project" value="UniProtKB-KW"/>
</dbReference>
<evidence type="ECO:0000313" key="23">
    <source>
        <dbReference type="Proteomes" id="UP000061704"/>
    </source>
</evidence>
<feature type="binding site" evidence="16">
    <location>
        <position position="410"/>
    </location>
    <ligand>
        <name>S-adenosyl-L-methionine</name>
        <dbReference type="ChEBI" id="CHEBI:59789"/>
    </ligand>
</feature>
<feature type="binding site" evidence="16">
    <location>
        <position position="223"/>
    </location>
    <ligand>
        <name>S-adenosyl-L-methionine</name>
        <dbReference type="ChEBI" id="CHEBI:59789"/>
    </ligand>
</feature>
<feature type="active site" description="Proton acceptor" evidence="16 17">
    <location>
        <position position="246"/>
    </location>
</feature>
<dbReference type="HAMAP" id="MF_01646">
    <property type="entry name" value="Siroheme_synth"/>
    <property type="match status" value="1"/>
</dbReference>
<dbReference type="Pfam" id="PF13241">
    <property type="entry name" value="NAD_binding_7"/>
    <property type="match status" value="1"/>
</dbReference>
<evidence type="ECO:0000256" key="15">
    <source>
        <dbReference type="ARBA" id="ARBA00060548"/>
    </source>
</evidence>
<comment type="pathway">
    <text evidence="1 16">Porphyrin-containing compound metabolism; siroheme biosynthesis; sirohydrochlorin from precorrin-2: step 1/1.</text>
</comment>
<dbReference type="AlphaFoldDB" id="C5WCD2"/>
<dbReference type="STRING" id="476281.ICMP_126"/>
<dbReference type="NCBIfam" id="NF004790">
    <property type="entry name" value="PRK06136.1"/>
    <property type="match status" value="1"/>
</dbReference>
<feature type="domain" description="Sirohaem synthase dimerisation" evidence="20">
    <location>
        <begin position="150"/>
        <end position="206"/>
    </location>
</feature>
<dbReference type="GO" id="GO:0009236">
    <property type="term" value="P:cobalamin biosynthetic process"/>
    <property type="evidence" value="ECO:0007669"/>
    <property type="project" value="UniProtKB-UniRule"/>
</dbReference>
<evidence type="ECO:0000256" key="5">
    <source>
        <dbReference type="ARBA" id="ARBA00022603"/>
    </source>
</evidence>
<feature type="domain" description="Siroheme synthase central" evidence="21">
    <location>
        <begin position="124"/>
        <end position="145"/>
    </location>
</feature>